<dbReference type="Pfam" id="PF01215">
    <property type="entry name" value="COX5B"/>
    <property type="match status" value="1"/>
</dbReference>
<evidence type="ECO:0000256" key="1">
    <source>
        <dbReference type="ARBA" id="ARBA00022723"/>
    </source>
</evidence>
<dbReference type="GO" id="GO:0005740">
    <property type="term" value="C:mitochondrial envelope"/>
    <property type="evidence" value="ECO:0007669"/>
    <property type="project" value="InterPro"/>
</dbReference>
<dbReference type="PANTHER" id="PTHR10122">
    <property type="entry name" value="CYTOCHROME C OXIDASE SUBUNIT 5B, MITOCHONDRIAL"/>
    <property type="match status" value="1"/>
</dbReference>
<protein>
    <submittedName>
        <fullName evidence="5">Uncharacterized protein</fullName>
    </submittedName>
</protein>
<dbReference type="PROSITE" id="PS51359">
    <property type="entry name" value="COX5B_2"/>
    <property type="match status" value="1"/>
</dbReference>
<feature type="binding site" evidence="3">
    <location>
        <position position="131"/>
    </location>
    <ligand>
        <name>Zn(2+)</name>
        <dbReference type="ChEBI" id="CHEBI:29105"/>
    </ligand>
</feature>
<dbReference type="eggNOG" id="KOG3352">
    <property type="taxonomic scope" value="Eukaryota"/>
</dbReference>
<dbReference type="HOGENOM" id="CLU_091071_2_0_1"/>
<keyword evidence="2 3" id="KW-0862">Zinc</keyword>
<dbReference type="InParanoid" id="S8ERG0"/>
<dbReference type="FunCoup" id="S8ERG0">
    <property type="interactions" value="209"/>
</dbReference>
<dbReference type="OrthoDB" id="10249250at2759"/>
<dbReference type="SUPFAM" id="SSF57802">
    <property type="entry name" value="Rubredoxin-like"/>
    <property type="match status" value="1"/>
</dbReference>
<proteinExistence type="predicted"/>
<dbReference type="AlphaFoldDB" id="S8ERG0"/>
<evidence type="ECO:0000313" key="5">
    <source>
        <dbReference type="EMBL" id="EPT05574.1"/>
    </source>
</evidence>
<dbReference type="InterPro" id="IPR036972">
    <property type="entry name" value="Cyt_c_oxidase_su5b_sf"/>
</dbReference>
<sequence>MFRVAVRSAARAAFKPSPSVALRALSTTPARLSGFPAPPMFGPGAKPGEVPTEENQSTGLERAQVLAEREGFPLFDEKPLDSSRIGTLEDPIKVISFDHSRVVGCTGSPAESHELLWINLPEGKKKRCPECGSVYKLEYQGEDEVDLHDFAAEPSH</sequence>
<gene>
    <name evidence="5" type="ORF">FOMPIDRAFT_1111168</name>
</gene>
<dbReference type="Gene3D" id="2.60.11.10">
    <property type="entry name" value="Cytochrome c oxidase, subunit Vb"/>
    <property type="match status" value="1"/>
</dbReference>
<reference evidence="5 6" key="1">
    <citation type="journal article" date="2012" name="Science">
        <title>The Paleozoic origin of enzymatic lignin decomposition reconstructed from 31 fungal genomes.</title>
        <authorList>
            <person name="Floudas D."/>
            <person name="Binder M."/>
            <person name="Riley R."/>
            <person name="Barry K."/>
            <person name="Blanchette R.A."/>
            <person name="Henrissat B."/>
            <person name="Martinez A.T."/>
            <person name="Otillar R."/>
            <person name="Spatafora J.W."/>
            <person name="Yadav J.S."/>
            <person name="Aerts A."/>
            <person name="Benoit I."/>
            <person name="Boyd A."/>
            <person name="Carlson A."/>
            <person name="Copeland A."/>
            <person name="Coutinho P.M."/>
            <person name="de Vries R.P."/>
            <person name="Ferreira P."/>
            <person name="Findley K."/>
            <person name="Foster B."/>
            <person name="Gaskell J."/>
            <person name="Glotzer D."/>
            <person name="Gorecki P."/>
            <person name="Heitman J."/>
            <person name="Hesse C."/>
            <person name="Hori C."/>
            <person name="Igarashi K."/>
            <person name="Jurgens J.A."/>
            <person name="Kallen N."/>
            <person name="Kersten P."/>
            <person name="Kohler A."/>
            <person name="Kuees U."/>
            <person name="Kumar T.K.A."/>
            <person name="Kuo A."/>
            <person name="LaButti K."/>
            <person name="Larrondo L.F."/>
            <person name="Lindquist E."/>
            <person name="Ling A."/>
            <person name="Lombard V."/>
            <person name="Lucas S."/>
            <person name="Lundell T."/>
            <person name="Martin R."/>
            <person name="McLaughlin D.J."/>
            <person name="Morgenstern I."/>
            <person name="Morin E."/>
            <person name="Murat C."/>
            <person name="Nagy L.G."/>
            <person name="Nolan M."/>
            <person name="Ohm R.A."/>
            <person name="Patyshakuliyeva A."/>
            <person name="Rokas A."/>
            <person name="Ruiz-Duenas F.J."/>
            <person name="Sabat G."/>
            <person name="Salamov A."/>
            <person name="Samejima M."/>
            <person name="Schmutz J."/>
            <person name="Slot J.C."/>
            <person name="St John F."/>
            <person name="Stenlid J."/>
            <person name="Sun H."/>
            <person name="Sun S."/>
            <person name="Syed K."/>
            <person name="Tsang A."/>
            <person name="Wiebenga A."/>
            <person name="Young D."/>
            <person name="Pisabarro A."/>
            <person name="Eastwood D.C."/>
            <person name="Martin F."/>
            <person name="Cullen D."/>
            <person name="Grigoriev I.V."/>
            <person name="Hibbett D.S."/>
        </authorList>
    </citation>
    <scope>NUCLEOTIDE SEQUENCE</scope>
    <source>
        <strain evidence="6">FP-58527</strain>
    </source>
</reference>
<dbReference type="GO" id="GO:0046872">
    <property type="term" value="F:metal ion binding"/>
    <property type="evidence" value="ECO:0007669"/>
    <property type="project" value="UniProtKB-KW"/>
</dbReference>
<dbReference type="STRING" id="743788.S8ERG0"/>
<evidence type="ECO:0000256" key="3">
    <source>
        <dbReference type="PIRSR" id="PIRSR602124-2"/>
    </source>
</evidence>
<dbReference type="GO" id="GO:0045277">
    <property type="term" value="C:respiratory chain complex IV"/>
    <property type="evidence" value="ECO:0007669"/>
    <property type="project" value="InterPro"/>
</dbReference>
<dbReference type="CDD" id="cd00924">
    <property type="entry name" value="Cyt_c_Oxidase_Vb"/>
    <property type="match status" value="1"/>
</dbReference>
<feature type="binding site" evidence="3">
    <location>
        <position position="113"/>
    </location>
    <ligand>
        <name>Zn(2+)</name>
        <dbReference type="ChEBI" id="CHEBI:29105"/>
    </ligand>
</feature>
<name>S8ERG0_FOMSC</name>
<dbReference type="Proteomes" id="UP000015241">
    <property type="component" value="Unassembled WGS sequence"/>
</dbReference>
<dbReference type="EMBL" id="KE504123">
    <property type="protein sequence ID" value="EPT05574.1"/>
    <property type="molecule type" value="Genomic_DNA"/>
</dbReference>
<organism evidence="5 6">
    <name type="scientific">Fomitopsis schrenkii</name>
    <name type="common">Brown rot fungus</name>
    <dbReference type="NCBI Taxonomy" id="2126942"/>
    <lineage>
        <taxon>Eukaryota</taxon>
        <taxon>Fungi</taxon>
        <taxon>Dikarya</taxon>
        <taxon>Basidiomycota</taxon>
        <taxon>Agaricomycotina</taxon>
        <taxon>Agaricomycetes</taxon>
        <taxon>Polyporales</taxon>
        <taxon>Fomitopsis</taxon>
    </lineage>
</organism>
<feature type="binding site" evidence="3">
    <location>
        <position position="105"/>
    </location>
    <ligand>
        <name>Zn(2+)</name>
        <dbReference type="ChEBI" id="CHEBI:29105"/>
    </ligand>
</feature>
<evidence type="ECO:0000256" key="2">
    <source>
        <dbReference type="ARBA" id="ARBA00022833"/>
    </source>
</evidence>
<feature type="binding site" evidence="3">
    <location>
        <position position="128"/>
    </location>
    <ligand>
        <name>Zn(2+)</name>
        <dbReference type="ChEBI" id="CHEBI:29105"/>
    </ligand>
</feature>
<dbReference type="PANTHER" id="PTHR10122:SF0">
    <property type="entry name" value="CYTOCHROME C OXIDASE SUBUNIT 5B, ISOFORM A-RELATED"/>
    <property type="match status" value="1"/>
</dbReference>
<feature type="region of interest" description="Disordered" evidence="4">
    <location>
        <begin position="33"/>
        <end position="60"/>
    </location>
</feature>
<evidence type="ECO:0000256" key="4">
    <source>
        <dbReference type="SAM" id="MobiDB-lite"/>
    </source>
</evidence>
<evidence type="ECO:0000313" key="6">
    <source>
        <dbReference type="Proteomes" id="UP000015241"/>
    </source>
</evidence>
<keyword evidence="6" id="KW-1185">Reference proteome</keyword>
<keyword evidence="1 3" id="KW-0479">Metal-binding</keyword>
<dbReference type="PROSITE" id="PS00848">
    <property type="entry name" value="COX5B_1"/>
    <property type="match status" value="1"/>
</dbReference>
<accession>S8ERG0</accession>
<dbReference type="InterPro" id="IPR002124">
    <property type="entry name" value="Cyt_c_oxidase_su5b"/>
</dbReference>
<dbReference type="GO" id="GO:0006123">
    <property type="term" value="P:mitochondrial electron transport, cytochrome c to oxygen"/>
    <property type="evidence" value="ECO:0007669"/>
    <property type="project" value="InterPro"/>
</dbReference>